<evidence type="ECO:0000313" key="3">
    <source>
        <dbReference type="Proteomes" id="UP001153269"/>
    </source>
</evidence>
<evidence type="ECO:0000256" key="1">
    <source>
        <dbReference type="SAM" id="MobiDB-lite"/>
    </source>
</evidence>
<feature type="compositionally biased region" description="Polar residues" evidence="1">
    <location>
        <begin position="147"/>
        <end position="158"/>
    </location>
</feature>
<keyword evidence="3" id="KW-1185">Reference proteome</keyword>
<dbReference type="Proteomes" id="UP001153269">
    <property type="component" value="Unassembled WGS sequence"/>
</dbReference>
<dbReference type="AlphaFoldDB" id="A0A9N7VUC5"/>
<sequence>MDSAVGGVDSGPGLTCSSEPYSPSIVSAYTGREPQRGKLGPVASAGPTIQMGRFPRGCSRILLLTLSCTQSPAATSQDLATGAEHRGLLTRCGPDWVKCASPPLMHTSADRLFCCSSQLLQNKQAPSGHCCLSPSPLPSPPRASVRQPRTVQSSGVHS</sequence>
<name>A0A9N7VUC5_PLEPL</name>
<organism evidence="2 3">
    <name type="scientific">Pleuronectes platessa</name>
    <name type="common">European plaice</name>
    <dbReference type="NCBI Taxonomy" id="8262"/>
    <lineage>
        <taxon>Eukaryota</taxon>
        <taxon>Metazoa</taxon>
        <taxon>Chordata</taxon>
        <taxon>Craniata</taxon>
        <taxon>Vertebrata</taxon>
        <taxon>Euteleostomi</taxon>
        <taxon>Actinopterygii</taxon>
        <taxon>Neopterygii</taxon>
        <taxon>Teleostei</taxon>
        <taxon>Neoteleostei</taxon>
        <taxon>Acanthomorphata</taxon>
        <taxon>Carangaria</taxon>
        <taxon>Pleuronectiformes</taxon>
        <taxon>Pleuronectoidei</taxon>
        <taxon>Pleuronectidae</taxon>
        <taxon>Pleuronectes</taxon>
    </lineage>
</organism>
<comment type="caution">
    <text evidence="2">The sequence shown here is derived from an EMBL/GenBank/DDBJ whole genome shotgun (WGS) entry which is preliminary data.</text>
</comment>
<protein>
    <submittedName>
        <fullName evidence="2">Uncharacterized protein</fullName>
    </submittedName>
</protein>
<gene>
    <name evidence="2" type="ORF">PLEPLA_LOCUS44903</name>
</gene>
<accession>A0A9N7VUC5</accession>
<evidence type="ECO:0000313" key="2">
    <source>
        <dbReference type="EMBL" id="CAB1457099.1"/>
    </source>
</evidence>
<reference evidence="2" key="1">
    <citation type="submission" date="2020-03" db="EMBL/GenBank/DDBJ databases">
        <authorList>
            <person name="Weist P."/>
        </authorList>
    </citation>
    <scope>NUCLEOTIDE SEQUENCE</scope>
</reference>
<dbReference type="EMBL" id="CADEAL010004325">
    <property type="protein sequence ID" value="CAB1457099.1"/>
    <property type="molecule type" value="Genomic_DNA"/>
</dbReference>
<proteinExistence type="predicted"/>
<feature type="region of interest" description="Disordered" evidence="1">
    <location>
        <begin position="131"/>
        <end position="158"/>
    </location>
</feature>